<feature type="compositionally biased region" description="Basic and acidic residues" evidence="4">
    <location>
        <begin position="54"/>
        <end position="63"/>
    </location>
</feature>
<keyword evidence="7" id="KW-1185">Reference proteome</keyword>
<feature type="compositionally biased region" description="Polar residues" evidence="4">
    <location>
        <begin position="92"/>
        <end position="119"/>
    </location>
</feature>
<evidence type="ECO:0000256" key="4">
    <source>
        <dbReference type="SAM" id="MobiDB-lite"/>
    </source>
</evidence>
<sequence>MNGHKDMCQLLLSKGATVDKACTNGATPLQMAVMNGHEDVVLLLQKNGAMLDTADSRAKERPAVKASNPDSGVKHGEPVVVRPYRPPHLRQKVSQGQEGNSCRPRTSNTHGSGASNTQRPGPAPGPAPAPGPGLGSKVWEGASAAVRSAIKTRDVWLSAKQVVSGKDFSQVEDVLHRAEEFYQHAQQLRRAVSSGQKSQPAFSLEDLQEEWKVEDGKLANFTVLGQVHRVLNGLNPHLLSFVGLGGLAIPVANIAVVLGAVMWRTRQASHMSQNCGTLLELLKHLDTRLLQVFKAKVDKKMAYSHHVGDALLDLFGLFLEGGSLVQDFLKANFWSRLLQRNEAKFGALEGKIRKAMEKIPFELSMDILAGEFPRGRYHDEAAGLRSAVCSAADLPEEKAPEALSLLSQKSPSHLKELLVQHGTFSDKVISSIISTGINAIAGQQVLLAQQQESMAEEQESLKGRLLTLEDHSKKQSEELENVKAVLASMGLSSSSQSLN</sequence>
<evidence type="ECO:0000313" key="6">
    <source>
        <dbReference type="EMBL" id="KAF5826923.1"/>
    </source>
</evidence>
<feature type="transmembrane region" description="Helical" evidence="5">
    <location>
        <begin position="238"/>
        <end position="263"/>
    </location>
</feature>
<dbReference type="Gene3D" id="1.25.40.20">
    <property type="entry name" value="Ankyrin repeat-containing domain"/>
    <property type="match status" value="1"/>
</dbReference>
<organism evidence="6 7">
    <name type="scientific">Dunaliella salina</name>
    <name type="common">Green alga</name>
    <name type="synonym">Protococcus salinus</name>
    <dbReference type="NCBI Taxonomy" id="3046"/>
    <lineage>
        <taxon>Eukaryota</taxon>
        <taxon>Viridiplantae</taxon>
        <taxon>Chlorophyta</taxon>
        <taxon>core chlorophytes</taxon>
        <taxon>Chlorophyceae</taxon>
        <taxon>CS clade</taxon>
        <taxon>Chlamydomonadales</taxon>
        <taxon>Dunaliellaceae</taxon>
        <taxon>Dunaliella</taxon>
    </lineage>
</organism>
<dbReference type="InterPro" id="IPR036770">
    <property type="entry name" value="Ankyrin_rpt-contain_sf"/>
</dbReference>
<feature type="repeat" description="ANK" evidence="3">
    <location>
        <begin position="24"/>
        <end position="56"/>
    </location>
</feature>
<name>A0ABQ7FX42_DUNSA</name>
<comment type="caution">
    <text evidence="6">The sequence shown here is derived from an EMBL/GenBank/DDBJ whole genome shotgun (WGS) entry which is preliminary data.</text>
</comment>
<evidence type="ECO:0000256" key="1">
    <source>
        <dbReference type="ARBA" id="ARBA00022737"/>
    </source>
</evidence>
<dbReference type="InterPro" id="IPR002110">
    <property type="entry name" value="Ankyrin_rpt"/>
</dbReference>
<dbReference type="Pfam" id="PF12796">
    <property type="entry name" value="Ank_2"/>
    <property type="match status" value="1"/>
</dbReference>
<dbReference type="EMBL" id="MU070656">
    <property type="protein sequence ID" value="KAF5826923.1"/>
    <property type="molecule type" value="Genomic_DNA"/>
</dbReference>
<evidence type="ECO:0000256" key="5">
    <source>
        <dbReference type="SAM" id="Phobius"/>
    </source>
</evidence>
<dbReference type="Proteomes" id="UP000815325">
    <property type="component" value="Unassembled WGS sequence"/>
</dbReference>
<feature type="compositionally biased region" description="Pro residues" evidence="4">
    <location>
        <begin position="121"/>
        <end position="131"/>
    </location>
</feature>
<keyword evidence="1" id="KW-0677">Repeat</keyword>
<dbReference type="SMART" id="SM00248">
    <property type="entry name" value="ANK"/>
    <property type="match status" value="1"/>
</dbReference>
<dbReference type="SUPFAM" id="SSF48403">
    <property type="entry name" value="Ankyrin repeat"/>
    <property type="match status" value="1"/>
</dbReference>
<dbReference type="PANTHER" id="PTHR24171">
    <property type="entry name" value="ANKYRIN REPEAT DOMAIN-CONTAINING PROTEIN 39-RELATED"/>
    <property type="match status" value="1"/>
</dbReference>
<feature type="region of interest" description="Disordered" evidence="4">
    <location>
        <begin position="54"/>
        <end position="138"/>
    </location>
</feature>
<dbReference type="PANTHER" id="PTHR24171:SF8">
    <property type="entry name" value="BRCA1-ASSOCIATED RING DOMAIN PROTEIN 1"/>
    <property type="match status" value="1"/>
</dbReference>
<dbReference type="PROSITE" id="PS50297">
    <property type="entry name" value="ANK_REP_REGION"/>
    <property type="match status" value="1"/>
</dbReference>
<evidence type="ECO:0000256" key="3">
    <source>
        <dbReference type="PROSITE-ProRule" id="PRU00023"/>
    </source>
</evidence>
<evidence type="ECO:0000256" key="2">
    <source>
        <dbReference type="ARBA" id="ARBA00023043"/>
    </source>
</evidence>
<keyword evidence="5" id="KW-1133">Transmembrane helix</keyword>
<accession>A0ABQ7FX42</accession>
<keyword evidence="2 3" id="KW-0040">ANK repeat</keyword>
<protein>
    <submittedName>
        <fullName evidence="6">Uncharacterized protein</fullName>
    </submittedName>
</protein>
<keyword evidence="5" id="KW-0812">Transmembrane</keyword>
<proteinExistence type="predicted"/>
<reference evidence="6" key="1">
    <citation type="submission" date="2017-08" db="EMBL/GenBank/DDBJ databases">
        <authorList>
            <person name="Polle J.E."/>
            <person name="Barry K."/>
            <person name="Cushman J."/>
            <person name="Schmutz J."/>
            <person name="Tran D."/>
            <person name="Hathwaick L.T."/>
            <person name="Yim W.C."/>
            <person name="Jenkins J."/>
            <person name="Mckie-Krisberg Z.M."/>
            <person name="Prochnik S."/>
            <person name="Lindquist E."/>
            <person name="Dockter R.B."/>
            <person name="Adam C."/>
            <person name="Molina H."/>
            <person name="Bunkerborg J."/>
            <person name="Jin E."/>
            <person name="Buchheim M."/>
            <person name="Magnuson J."/>
        </authorList>
    </citation>
    <scope>NUCLEOTIDE SEQUENCE</scope>
    <source>
        <strain evidence="6">CCAP 19/18</strain>
    </source>
</reference>
<dbReference type="PROSITE" id="PS50088">
    <property type="entry name" value="ANK_REPEAT"/>
    <property type="match status" value="1"/>
</dbReference>
<keyword evidence="5" id="KW-0472">Membrane</keyword>
<gene>
    <name evidence="6" type="ORF">DUNSADRAFT_1752</name>
</gene>
<evidence type="ECO:0000313" key="7">
    <source>
        <dbReference type="Proteomes" id="UP000815325"/>
    </source>
</evidence>